<dbReference type="SUPFAM" id="SSF69618">
    <property type="entry name" value="HemD-like"/>
    <property type="match status" value="1"/>
</dbReference>
<organism evidence="2 3">
    <name type="scientific">Gemmobacter aquaticus</name>
    <dbReference type="NCBI Taxonomy" id="490185"/>
    <lineage>
        <taxon>Bacteria</taxon>
        <taxon>Pseudomonadati</taxon>
        <taxon>Pseudomonadota</taxon>
        <taxon>Alphaproteobacteria</taxon>
        <taxon>Rhodobacterales</taxon>
        <taxon>Paracoccaceae</taxon>
        <taxon>Gemmobacter</taxon>
    </lineage>
</organism>
<dbReference type="Proteomes" id="UP000598196">
    <property type="component" value="Unassembled WGS sequence"/>
</dbReference>
<keyword evidence="2" id="KW-0489">Methyltransferase</keyword>
<keyword evidence="2" id="KW-0808">Transferase</keyword>
<name>A0A917YKS9_9RHOB</name>
<comment type="caution">
    <text evidence="2">The sequence shown here is derived from an EMBL/GenBank/DDBJ whole genome shotgun (WGS) entry which is preliminary data.</text>
</comment>
<dbReference type="CDD" id="cd06578">
    <property type="entry name" value="HemD"/>
    <property type="match status" value="1"/>
</dbReference>
<dbReference type="GO" id="GO:0033014">
    <property type="term" value="P:tetrapyrrole biosynthetic process"/>
    <property type="evidence" value="ECO:0007669"/>
    <property type="project" value="InterPro"/>
</dbReference>
<protein>
    <submittedName>
        <fullName evidence="2">Uroporphyrinogen III methyltransferase</fullName>
    </submittedName>
</protein>
<dbReference type="AlphaFoldDB" id="A0A917YKS9"/>
<accession>A0A917YKS9</accession>
<dbReference type="InterPro" id="IPR003754">
    <property type="entry name" value="4pyrrol_synth_uPrphyn_synth"/>
</dbReference>
<sequence length="262" mass="27283">MVSQLLRSPVAGITSAMVRQSRASPAPLVIITRPAGQGAEFAAQAARVFGADRVIVSPLMMTEYLPIVPRLAGFSALVLTSPAAVEAIRRDPQPLPTLAYCVGARTAAEARALGLIAQSADGTAEDLMRLVTRAHHQGRVLYLHGQDIRVDLAAALNSAGIETVSALAYRQLPAPLSDSARAALAGDEPLLLPVFSPRSAQLLLAEMEAAHVRAPLHFVAISPAAAAPLRQIPACGLTIASTPDAAGVLDAMQRVEWGSASD</sequence>
<reference evidence="2 3" key="1">
    <citation type="journal article" date="2014" name="Int. J. Syst. Evol. Microbiol.">
        <title>Complete genome sequence of Corynebacterium casei LMG S-19264T (=DSM 44701T), isolated from a smear-ripened cheese.</title>
        <authorList>
            <consortium name="US DOE Joint Genome Institute (JGI-PGF)"/>
            <person name="Walter F."/>
            <person name="Albersmeier A."/>
            <person name="Kalinowski J."/>
            <person name="Ruckert C."/>
        </authorList>
    </citation>
    <scope>NUCLEOTIDE SEQUENCE [LARGE SCALE GENOMIC DNA]</scope>
    <source>
        <strain evidence="2 3">CGMCC 1.7029</strain>
    </source>
</reference>
<evidence type="ECO:0000259" key="1">
    <source>
        <dbReference type="Pfam" id="PF02602"/>
    </source>
</evidence>
<gene>
    <name evidence="2" type="ORF">GCM10010991_22460</name>
</gene>
<dbReference type="Pfam" id="PF02602">
    <property type="entry name" value="HEM4"/>
    <property type="match status" value="1"/>
</dbReference>
<evidence type="ECO:0000313" key="2">
    <source>
        <dbReference type="EMBL" id="GGO33296.1"/>
    </source>
</evidence>
<keyword evidence="3" id="KW-1185">Reference proteome</keyword>
<proteinExistence type="predicted"/>
<feature type="domain" description="Tetrapyrrole biosynthesis uroporphyrinogen III synthase" evidence="1">
    <location>
        <begin position="53"/>
        <end position="248"/>
    </location>
</feature>
<dbReference type="GO" id="GO:0032259">
    <property type="term" value="P:methylation"/>
    <property type="evidence" value="ECO:0007669"/>
    <property type="project" value="UniProtKB-KW"/>
</dbReference>
<dbReference type="InterPro" id="IPR036108">
    <property type="entry name" value="4pyrrol_syn_uPrphyn_synt_sf"/>
</dbReference>
<dbReference type="EMBL" id="BMLP01000004">
    <property type="protein sequence ID" value="GGO33296.1"/>
    <property type="molecule type" value="Genomic_DNA"/>
</dbReference>
<dbReference type="GO" id="GO:0008168">
    <property type="term" value="F:methyltransferase activity"/>
    <property type="evidence" value="ECO:0007669"/>
    <property type="project" value="UniProtKB-KW"/>
</dbReference>
<dbReference type="Gene3D" id="3.40.50.10090">
    <property type="match status" value="2"/>
</dbReference>
<dbReference type="GO" id="GO:0004852">
    <property type="term" value="F:uroporphyrinogen-III synthase activity"/>
    <property type="evidence" value="ECO:0007669"/>
    <property type="project" value="InterPro"/>
</dbReference>
<evidence type="ECO:0000313" key="3">
    <source>
        <dbReference type="Proteomes" id="UP000598196"/>
    </source>
</evidence>